<dbReference type="AlphaFoldDB" id="A0AAV9NC84"/>
<sequence length="767" mass="84150">MDSTLHRGLKLDIPANRSQESGQDEKSMKPSQKPAGVPAGPPGPPGGWLHTRMSKQQEILFNIMIAFLQIIPQSTLTTVFPISRYIAQTFAIQNNLILPWVVAAYALSFGTFILIGGRLGDIFGHKSLVVIGYCFMSFWSVVAGLSHYAGYELFFIARGFQGIGASLMVPNGLALLGRTYPPGSKQKILSFTLFGLFAPVGAYLGMLFGALFTEYSTWWWGFYTLAVVTILLAVTAQVVLISPPRTPKQMKPTKDKLRDMDWLGAITGVGGLICVQVALVSAPAAGWSTQYIYMLLVIGLILIAFFIIVEIKVAEQPLIPFKMLKADVGFVLGAVACGWGSFGIWTWFLWKYLLGIKNDSPLDAALHVVPIVPVALLASILTAWMMRKCRPAWTLFWALVAFTLGPLLLAIYPDIDKTSYWTFTFISLLVMPFGMDMSFPAATLVMSNFFPPHMQGVAGSLISTTVNYSISLGLGLASTVEVNINKHTETRLAGIRGGWYMGVGLGGLGTIICMAFVVKSIFYPSSPLPKGPPGGSGVQMAQAPPNGRVLEMEPRKGSDTAILSPSSTIVPDRIGSMSPERRDHGFLKKFNFEMSPRTSMMNSPRSSFINGFQSRTKTKQQQGERTKYYHSVTKKEHHSRSESTQHILPPFGSDSRSNAHTPWQKIPSSPSGPAMRLPTEPPTALLRSKATFESLDADQPGPSVDEDKDGWTHHSRNKSDRTIVDGYVCGRSPPQRYRRTSDADRDQDGFRLDSPVVVPRGMLGDQF</sequence>
<feature type="compositionally biased region" description="Basic and acidic residues" evidence="5">
    <location>
        <begin position="739"/>
        <end position="751"/>
    </location>
</feature>
<dbReference type="PANTHER" id="PTHR42718">
    <property type="entry name" value="MAJOR FACILITATOR SUPERFAMILY MULTIDRUG TRANSPORTER MFSC"/>
    <property type="match status" value="1"/>
</dbReference>
<evidence type="ECO:0000256" key="2">
    <source>
        <dbReference type="ARBA" id="ARBA00022692"/>
    </source>
</evidence>
<feature type="region of interest" description="Disordered" evidence="5">
    <location>
        <begin position="634"/>
        <end position="681"/>
    </location>
</feature>
<keyword evidence="4 6" id="KW-0472">Membrane</keyword>
<feature type="compositionally biased region" description="Basic and acidic residues" evidence="5">
    <location>
        <begin position="709"/>
        <end position="723"/>
    </location>
</feature>
<evidence type="ECO:0000256" key="4">
    <source>
        <dbReference type="ARBA" id="ARBA00023136"/>
    </source>
</evidence>
<feature type="transmembrane region" description="Helical" evidence="6">
    <location>
        <begin position="392"/>
        <end position="412"/>
    </location>
</feature>
<feature type="transmembrane region" description="Helical" evidence="6">
    <location>
        <begin position="218"/>
        <end position="241"/>
    </location>
</feature>
<feature type="transmembrane region" description="Helical" evidence="6">
    <location>
        <begin position="188"/>
        <end position="212"/>
    </location>
</feature>
<feature type="transmembrane region" description="Helical" evidence="6">
    <location>
        <begin position="364"/>
        <end position="385"/>
    </location>
</feature>
<feature type="transmembrane region" description="Helical" evidence="6">
    <location>
        <begin position="262"/>
        <end position="285"/>
    </location>
</feature>
<evidence type="ECO:0000256" key="6">
    <source>
        <dbReference type="SAM" id="Phobius"/>
    </source>
</evidence>
<dbReference type="GO" id="GO:0016020">
    <property type="term" value="C:membrane"/>
    <property type="evidence" value="ECO:0007669"/>
    <property type="project" value="UniProtKB-SubCell"/>
</dbReference>
<feature type="region of interest" description="Disordered" evidence="5">
    <location>
        <begin position="1"/>
        <end position="48"/>
    </location>
</feature>
<feature type="region of interest" description="Disordered" evidence="5">
    <location>
        <begin position="548"/>
        <end position="581"/>
    </location>
</feature>
<evidence type="ECO:0000313" key="9">
    <source>
        <dbReference type="Proteomes" id="UP001358417"/>
    </source>
</evidence>
<dbReference type="PANTHER" id="PTHR42718:SF41">
    <property type="entry name" value="MFS TRANSPORTER OF UNKOWN SPECIFICITY (AFU_ORTHOLOGUE AFUA_5G09940)-RELATED"/>
    <property type="match status" value="1"/>
</dbReference>
<feature type="transmembrane region" description="Helical" evidence="6">
    <location>
        <begin position="497"/>
        <end position="518"/>
    </location>
</feature>
<feature type="transmembrane region" description="Helical" evidence="6">
    <location>
        <begin position="128"/>
        <end position="149"/>
    </location>
</feature>
<dbReference type="PROSITE" id="PS50850">
    <property type="entry name" value="MFS"/>
    <property type="match status" value="1"/>
</dbReference>
<dbReference type="InterPro" id="IPR036259">
    <property type="entry name" value="MFS_trans_sf"/>
</dbReference>
<name>A0AAV9NC84_9EURO</name>
<feature type="compositionally biased region" description="Polar residues" evidence="5">
    <location>
        <begin position="654"/>
        <end position="671"/>
    </location>
</feature>
<comment type="subcellular location">
    <subcellularLocation>
        <location evidence="1">Membrane</location>
        <topology evidence="1">Multi-pass membrane protein</topology>
    </subcellularLocation>
</comment>
<feature type="transmembrane region" description="Helical" evidence="6">
    <location>
        <begin position="291"/>
        <end position="309"/>
    </location>
</feature>
<dbReference type="CDD" id="cd17476">
    <property type="entry name" value="MFS_Amf1_MDR_like"/>
    <property type="match status" value="1"/>
</dbReference>
<dbReference type="InterPro" id="IPR011701">
    <property type="entry name" value="MFS"/>
</dbReference>
<dbReference type="RefSeq" id="XP_064707260.1">
    <property type="nucleotide sequence ID" value="XM_064845002.1"/>
</dbReference>
<dbReference type="Pfam" id="PF07690">
    <property type="entry name" value="MFS_1"/>
    <property type="match status" value="1"/>
</dbReference>
<proteinExistence type="predicted"/>
<dbReference type="GeneID" id="89969598"/>
<accession>A0AAV9NC84</accession>
<dbReference type="SUPFAM" id="SSF103473">
    <property type="entry name" value="MFS general substrate transporter"/>
    <property type="match status" value="1"/>
</dbReference>
<reference evidence="8 9" key="1">
    <citation type="submission" date="2023-08" db="EMBL/GenBank/DDBJ databases">
        <title>Black Yeasts Isolated from many extreme environments.</title>
        <authorList>
            <person name="Coleine C."/>
            <person name="Stajich J.E."/>
            <person name="Selbmann L."/>
        </authorList>
    </citation>
    <scope>NUCLEOTIDE SEQUENCE [LARGE SCALE GENOMIC DNA]</scope>
    <source>
        <strain evidence="8 9">CCFEE 5792</strain>
    </source>
</reference>
<dbReference type="InterPro" id="IPR020846">
    <property type="entry name" value="MFS_dom"/>
</dbReference>
<feature type="transmembrane region" description="Helical" evidence="6">
    <location>
        <begin position="330"/>
        <end position="352"/>
    </location>
</feature>
<keyword evidence="9" id="KW-1185">Reference proteome</keyword>
<evidence type="ECO:0000256" key="1">
    <source>
        <dbReference type="ARBA" id="ARBA00004141"/>
    </source>
</evidence>
<feature type="domain" description="Major facilitator superfamily (MFS) profile" evidence="7">
    <location>
        <begin position="58"/>
        <end position="527"/>
    </location>
</feature>
<comment type="caution">
    <text evidence="8">The sequence shown here is derived from an EMBL/GenBank/DDBJ whole genome shotgun (WGS) entry which is preliminary data.</text>
</comment>
<feature type="transmembrane region" description="Helical" evidence="6">
    <location>
        <begin position="59"/>
        <end position="76"/>
    </location>
</feature>
<dbReference type="EMBL" id="JAVRRD010000010">
    <property type="protein sequence ID" value="KAK5054487.1"/>
    <property type="molecule type" value="Genomic_DNA"/>
</dbReference>
<dbReference type="Gene3D" id="1.20.1250.20">
    <property type="entry name" value="MFS general substrate transporter like domains"/>
    <property type="match status" value="2"/>
</dbReference>
<evidence type="ECO:0000259" key="7">
    <source>
        <dbReference type="PROSITE" id="PS50850"/>
    </source>
</evidence>
<evidence type="ECO:0000256" key="5">
    <source>
        <dbReference type="SAM" id="MobiDB-lite"/>
    </source>
</evidence>
<feature type="transmembrane region" description="Helical" evidence="6">
    <location>
        <begin position="418"/>
        <end position="435"/>
    </location>
</feature>
<keyword evidence="3 6" id="KW-1133">Transmembrane helix</keyword>
<organism evidence="8 9">
    <name type="scientific">Exophiala bonariae</name>
    <dbReference type="NCBI Taxonomy" id="1690606"/>
    <lineage>
        <taxon>Eukaryota</taxon>
        <taxon>Fungi</taxon>
        <taxon>Dikarya</taxon>
        <taxon>Ascomycota</taxon>
        <taxon>Pezizomycotina</taxon>
        <taxon>Eurotiomycetes</taxon>
        <taxon>Chaetothyriomycetidae</taxon>
        <taxon>Chaetothyriales</taxon>
        <taxon>Herpotrichiellaceae</taxon>
        <taxon>Exophiala</taxon>
    </lineage>
</organism>
<protein>
    <recommendedName>
        <fullName evidence="7">Major facilitator superfamily (MFS) profile domain-containing protein</fullName>
    </recommendedName>
</protein>
<evidence type="ECO:0000256" key="3">
    <source>
        <dbReference type="ARBA" id="ARBA00022989"/>
    </source>
</evidence>
<gene>
    <name evidence="8" type="ORF">LTR84_001378</name>
</gene>
<evidence type="ECO:0000313" key="8">
    <source>
        <dbReference type="EMBL" id="KAK5054487.1"/>
    </source>
</evidence>
<feature type="transmembrane region" description="Helical" evidence="6">
    <location>
        <begin position="155"/>
        <end position="176"/>
    </location>
</feature>
<dbReference type="GO" id="GO:0022857">
    <property type="term" value="F:transmembrane transporter activity"/>
    <property type="evidence" value="ECO:0007669"/>
    <property type="project" value="InterPro"/>
</dbReference>
<keyword evidence="2 6" id="KW-0812">Transmembrane</keyword>
<feature type="transmembrane region" description="Helical" evidence="6">
    <location>
        <begin position="96"/>
        <end position="116"/>
    </location>
</feature>
<dbReference type="Proteomes" id="UP001358417">
    <property type="component" value="Unassembled WGS sequence"/>
</dbReference>
<feature type="region of interest" description="Disordered" evidence="5">
    <location>
        <begin position="693"/>
        <end position="767"/>
    </location>
</feature>